<dbReference type="EMBL" id="GG666616">
    <property type="protein sequence ID" value="EEN48488.1"/>
    <property type="molecule type" value="Genomic_DNA"/>
</dbReference>
<accession>C3ZG13</accession>
<protein>
    <submittedName>
        <fullName evidence="2">Uncharacterized protein</fullName>
    </submittedName>
</protein>
<feature type="compositionally biased region" description="Acidic residues" evidence="1">
    <location>
        <begin position="98"/>
        <end position="108"/>
    </location>
</feature>
<feature type="compositionally biased region" description="Basic residues" evidence="1">
    <location>
        <begin position="113"/>
        <end position="125"/>
    </location>
</feature>
<feature type="region of interest" description="Disordered" evidence="1">
    <location>
        <begin position="231"/>
        <end position="278"/>
    </location>
</feature>
<feature type="compositionally biased region" description="Basic and acidic residues" evidence="1">
    <location>
        <begin position="548"/>
        <end position="560"/>
    </location>
</feature>
<feature type="region of interest" description="Disordered" evidence="1">
    <location>
        <begin position="422"/>
        <end position="486"/>
    </location>
</feature>
<evidence type="ECO:0000256" key="1">
    <source>
        <dbReference type="SAM" id="MobiDB-lite"/>
    </source>
</evidence>
<feature type="compositionally biased region" description="Polar residues" evidence="1">
    <location>
        <begin position="534"/>
        <end position="547"/>
    </location>
</feature>
<dbReference type="AlphaFoldDB" id="C3ZG13"/>
<feature type="compositionally biased region" description="Polar residues" evidence="1">
    <location>
        <begin position="579"/>
        <end position="593"/>
    </location>
</feature>
<feature type="region of interest" description="Disordered" evidence="1">
    <location>
        <begin position="32"/>
        <end position="215"/>
    </location>
</feature>
<dbReference type="InParanoid" id="C3ZG13"/>
<feature type="region of interest" description="Disordered" evidence="1">
    <location>
        <begin position="518"/>
        <end position="603"/>
    </location>
</feature>
<feature type="compositionally biased region" description="Polar residues" evidence="1">
    <location>
        <begin position="429"/>
        <end position="446"/>
    </location>
</feature>
<feature type="compositionally biased region" description="Basic residues" evidence="1">
    <location>
        <begin position="149"/>
        <end position="164"/>
    </location>
</feature>
<feature type="compositionally biased region" description="Polar residues" evidence="1">
    <location>
        <begin position="236"/>
        <end position="246"/>
    </location>
</feature>
<feature type="region of interest" description="Disordered" evidence="1">
    <location>
        <begin position="359"/>
        <end position="408"/>
    </location>
</feature>
<feature type="compositionally biased region" description="Polar residues" evidence="1">
    <location>
        <begin position="168"/>
        <end position="177"/>
    </location>
</feature>
<organism>
    <name type="scientific">Branchiostoma floridae</name>
    <name type="common">Florida lancelet</name>
    <name type="synonym">Amphioxus</name>
    <dbReference type="NCBI Taxonomy" id="7739"/>
    <lineage>
        <taxon>Eukaryota</taxon>
        <taxon>Metazoa</taxon>
        <taxon>Chordata</taxon>
        <taxon>Cephalochordata</taxon>
        <taxon>Leptocardii</taxon>
        <taxon>Amphioxiformes</taxon>
        <taxon>Branchiostomatidae</taxon>
        <taxon>Branchiostoma</taxon>
    </lineage>
</organism>
<evidence type="ECO:0000313" key="2">
    <source>
        <dbReference type="EMBL" id="EEN48488.1"/>
    </source>
</evidence>
<reference evidence="2" key="1">
    <citation type="journal article" date="2008" name="Nature">
        <title>The amphioxus genome and the evolution of the chordate karyotype.</title>
        <authorList>
            <consortium name="US DOE Joint Genome Institute (JGI-PGF)"/>
            <person name="Putnam N.H."/>
            <person name="Butts T."/>
            <person name="Ferrier D.E.K."/>
            <person name="Furlong R.F."/>
            <person name="Hellsten U."/>
            <person name="Kawashima T."/>
            <person name="Robinson-Rechavi M."/>
            <person name="Shoguchi E."/>
            <person name="Terry A."/>
            <person name="Yu J.-K."/>
            <person name="Benito-Gutierrez E.L."/>
            <person name="Dubchak I."/>
            <person name="Garcia-Fernandez J."/>
            <person name="Gibson-Brown J.J."/>
            <person name="Grigoriev I.V."/>
            <person name="Horton A.C."/>
            <person name="de Jong P.J."/>
            <person name="Jurka J."/>
            <person name="Kapitonov V.V."/>
            <person name="Kohara Y."/>
            <person name="Kuroki Y."/>
            <person name="Lindquist E."/>
            <person name="Lucas S."/>
            <person name="Osoegawa K."/>
            <person name="Pennacchio L.A."/>
            <person name="Salamov A.A."/>
            <person name="Satou Y."/>
            <person name="Sauka-Spengler T."/>
            <person name="Schmutz J."/>
            <person name="Shin-I T."/>
            <person name="Toyoda A."/>
            <person name="Bronner-Fraser M."/>
            <person name="Fujiyama A."/>
            <person name="Holland L.Z."/>
            <person name="Holland P.W.H."/>
            <person name="Satoh N."/>
            <person name="Rokhsar D.S."/>
        </authorList>
    </citation>
    <scope>NUCLEOTIDE SEQUENCE [LARGE SCALE GENOMIC DNA]</scope>
    <source>
        <strain evidence="2">S238N-H82</strain>
        <tissue evidence="2">Testes</tissue>
    </source>
</reference>
<feature type="region of interest" description="Disordered" evidence="1">
    <location>
        <begin position="297"/>
        <end position="321"/>
    </location>
</feature>
<name>C3ZG13_BRAFL</name>
<feature type="compositionally biased region" description="Polar residues" evidence="1">
    <location>
        <begin position="466"/>
        <end position="478"/>
    </location>
</feature>
<feature type="compositionally biased region" description="Basic and acidic residues" evidence="1">
    <location>
        <begin position="522"/>
        <end position="531"/>
    </location>
</feature>
<feature type="compositionally biased region" description="Polar residues" evidence="1">
    <location>
        <begin position="371"/>
        <end position="380"/>
    </location>
</feature>
<proteinExistence type="predicted"/>
<gene>
    <name evidence="2" type="ORF">BRAFLDRAFT_68963</name>
</gene>
<sequence>MRVIGQQTVYSAQWGKDTVMSGKGLTKQTLYLHREEREQNEDQSGIDPQVPLSQPREHAGTLQTPAYYKNAVPKPTRATCTDHSERRGAPSPHLWSDADSEGSSDDEWCPSRGRQRLKTSRRHKTFSRETSSPSPAAHGVSAVQSSRQEKRRRSPPHGVAKQRRLASSVHTTGTSMDKPTVDVKHSTAAAAETGSVIVEGSAKRTTDPTGGLVSYRPEPTESAAARHMLKAHQASRLKSGQATGSQQEHRSVPPSVPSAGQPKHLAATARPCHDGGSVRPGYSETCSARVRPGYGTGSVRVRPGYGTGPVRVRSGYDSGSVRVRPGQDGIWSGHDEGFWHQPAYRINAVLFPGSQQTIPSCDPRTEKTAQPIRTAQSSTRPDGKHLNMRMGGHGDRKMTSQRPTLTSRPTPLEVLQKVRASKMAVPKASNATNLTSTQRPAPTSRPTPLEVLQKVRASKMAAPKASNVTNTETSTRQHSWWSSESESESDDESCWCLECFKCRIMGTVVSHEDKFAVTQQGGDKKTFEQARDSVGSSSSLQPVNANDSSRHGDKRTESSKRVRCSSESTSDGCKRIKLSGQSSEMTSHTSCEMSSHARCPSNSHDVTCNLGHGG</sequence>